<evidence type="ECO:0000313" key="5">
    <source>
        <dbReference type="Proteomes" id="UP000197058"/>
    </source>
</evidence>
<dbReference type="InterPro" id="IPR000182">
    <property type="entry name" value="GNAT_dom"/>
</dbReference>
<dbReference type="CDD" id="cd04301">
    <property type="entry name" value="NAT_SF"/>
    <property type="match status" value="1"/>
</dbReference>
<dbReference type="Gene3D" id="3.40.630.30">
    <property type="match status" value="1"/>
</dbReference>
<dbReference type="EMBL" id="CP022046">
    <property type="protein sequence ID" value="ASE33801.1"/>
    <property type="molecule type" value="Genomic_DNA"/>
</dbReference>
<dbReference type="PANTHER" id="PTHR43800">
    <property type="entry name" value="PEPTIDYL-LYSINE N-ACETYLTRANSFERASE YJAB"/>
    <property type="match status" value="1"/>
</dbReference>
<keyword evidence="1" id="KW-0808">Transferase</keyword>
<dbReference type="AlphaFoldDB" id="A0AAI8GTG6"/>
<proteinExistence type="predicted"/>
<accession>A0AAI8GTG6</accession>
<dbReference type="RefSeq" id="WP_088592270.1">
    <property type="nucleotide sequence ID" value="NZ_CP022046.2"/>
</dbReference>
<dbReference type="SUPFAM" id="SSF55729">
    <property type="entry name" value="Acyl-CoA N-acyltransferases (Nat)"/>
    <property type="match status" value="1"/>
</dbReference>
<gene>
    <name evidence="4" type="ORF">CEP64_04215</name>
</gene>
<organism evidence="4 5">
    <name type="scientific">Mammaliicoccus sciuri</name>
    <name type="common">Staphylococcus sciuri</name>
    <dbReference type="NCBI Taxonomy" id="1296"/>
    <lineage>
        <taxon>Bacteria</taxon>
        <taxon>Bacillati</taxon>
        <taxon>Bacillota</taxon>
        <taxon>Bacilli</taxon>
        <taxon>Bacillales</taxon>
        <taxon>Staphylococcaceae</taxon>
        <taxon>Mammaliicoccus</taxon>
    </lineage>
</organism>
<dbReference type="Pfam" id="PF13508">
    <property type="entry name" value="Acetyltransf_7"/>
    <property type="match status" value="1"/>
</dbReference>
<dbReference type="KEGG" id="sscu:CEP64_04215"/>
<keyword evidence="2" id="KW-0012">Acyltransferase</keyword>
<evidence type="ECO:0000259" key="3">
    <source>
        <dbReference type="PROSITE" id="PS51186"/>
    </source>
</evidence>
<name>A0AAI8GTG6_MAMSC</name>
<evidence type="ECO:0000256" key="1">
    <source>
        <dbReference type="ARBA" id="ARBA00022679"/>
    </source>
</evidence>
<protein>
    <submittedName>
        <fullName evidence="4">GNAT family N-acetyltransferase</fullName>
    </submittedName>
</protein>
<dbReference type="PROSITE" id="PS51186">
    <property type="entry name" value="GNAT"/>
    <property type="match status" value="1"/>
</dbReference>
<sequence>MSLLKTELQEKDYPLALKIWERSVLATHHFLKEEDRIALKKEIPTYFKYVDANLWLYDGEAVGFSGINEDNLEMLFIDPEHFRKGFGTEILQHLLTEDHIQKVDVNKDNEQALNFYIKNGFKPYKESSHDEQGRDYPIIHLKL</sequence>
<reference evidence="5" key="1">
    <citation type="submission" date="2017-06" db="EMBL/GenBank/DDBJ databases">
        <title>FDA dAtabase for Regulatory Grade micrObial Sequences (FDA-ARGOS): Supporting development and validation of Infectious Disease Dx tests.</title>
        <authorList>
            <person name="Campos J."/>
            <person name="Goldberg B."/>
            <person name="Tallon L."/>
            <person name="Sadzewicz L."/>
            <person name="Sengamalay N."/>
            <person name="Ott S."/>
            <person name="Godinez A."/>
            <person name="Nagaraj S."/>
            <person name="Vavikolanu K."/>
            <person name="Vyas G."/>
            <person name="Nadendla S."/>
            <person name="Aluvathingal J."/>
            <person name="Geyer C."/>
            <person name="Nandy P."/>
            <person name="Hobson J."/>
            <person name="Sichtig H."/>
        </authorList>
    </citation>
    <scope>NUCLEOTIDE SEQUENCE [LARGE SCALE GENOMIC DNA]</scope>
    <source>
        <strain evidence="5">FDAARGOS_285</strain>
    </source>
</reference>
<dbReference type="InterPro" id="IPR016181">
    <property type="entry name" value="Acyl_CoA_acyltransferase"/>
</dbReference>
<dbReference type="Proteomes" id="UP000197058">
    <property type="component" value="Chromosome"/>
</dbReference>
<dbReference type="GO" id="GO:0016747">
    <property type="term" value="F:acyltransferase activity, transferring groups other than amino-acyl groups"/>
    <property type="evidence" value="ECO:0007669"/>
    <property type="project" value="InterPro"/>
</dbReference>
<dbReference type="PANTHER" id="PTHR43800:SF1">
    <property type="entry name" value="PEPTIDYL-LYSINE N-ACETYLTRANSFERASE YJAB"/>
    <property type="match status" value="1"/>
</dbReference>
<evidence type="ECO:0000313" key="4">
    <source>
        <dbReference type="EMBL" id="ASE33801.1"/>
    </source>
</evidence>
<evidence type="ECO:0000256" key="2">
    <source>
        <dbReference type="ARBA" id="ARBA00023315"/>
    </source>
</evidence>
<feature type="domain" description="N-acetyltransferase" evidence="3">
    <location>
        <begin position="3"/>
        <end position="143"/>
    </location>
</feature>